<evidence type="ECO:0000313" key="2">
    <source>
        <dbReference type="EMBL" id="SCV05848.1"/>
    </source>
</evidence>
<evidence type="ECO:0000313" key="3">
    <source>
        <dbReference type="Proteomes" id="UP000189911"/>
    </source>
</evidence>
<reference evidence="3" key="1">
    <citation type="submission" date="2016-03" db="EMBL/GenBank/DDBJ databases">
        <authorList>
            <person name="Devillers Hugo."/>
        </authorList>
    </citation>
    <scope>NUCLEOTIDE SEQUENCE [LARGE SCALE GENOMIC DNA]</scope>
</reference>
<dbReference type="SUPFAM" id="SSF54197">
    <property type="entry name" value="HIT-like"/>
    <property type="match status" value="1"/>
</dbReference>
<dbReference type="Pfam" id="PF16278">
    <property type="entry name" value="zf-C2HE"/>
    <property type="match status" value="1"/>
</dbReference>
<dbReference type="OrthoDB" id="3512845at2759"/>
<organism evidence="2 3">
    <name type="scientific">Lachancea nothofagi CBS 11611</name>
    <dbReference type="NCBI Taxonomy" id="1266666"/>
    <lineage>
        <taxon>Eukaryota</taxon>
        <taxon>Fungi</taxon>
        <taxon>Dikarya</taxon>
        <taxon>Ascomycota</taxon>
        <taxon>Saccharomycotina</taxon>
        <taxon>Saccharomycetes</taxon>
        <taxon>Saccharomycetales</taxon>
        <taxon>Saccharomycetaceae</taxon>
        <taxon>Lachancea</taxon>
    </lineage>
</organism>
<dbReference type="AlphaFoldDB" id="A0A1G4KMS0"/>
<feature type="domain" description="Aprataxin C2HE/C2H2/C2HC zinc finger" evidence="1">
    <location>
        <begin position="150"/>
        <end position="206"/>
    </location>
</feature>
<dbReference type="GO" id="GO:0033699">
    <property type="term" value="F:DNA 5'-adenosine monophosphate hydrolase activity"/>
    <property type="evidence" value="ECO:0007669"/>
    <property type="project" value="TreeGrafter"/>
</dbReference>
<name>A0A1G4KMS0_9SACH</name>
<dbReference type="PANTHER" id="PTHR12486">
    <property type="entry name" value="APRATAXIN-RELATED"/>
    <property type="match status" value="1"/>
</dbReference>
<dbReference type="InterPro" id="IPR036265">
    <property type="entry name" value="HIT-like_sf"/>
</dbReference>
<dbReference type="PANTHER" id="PTHR12486:SF4">
    <property type="entry name" value="APRATAXIN"/>
    <property type="match status" value="1"/>
</dbReference>
<keyword evidence="3" id="KW-1185">Reference proteome</keyword>
<dbReference type="GO" id="GO:0030983">
    <property type="term" value="F:mismatched DNA binding"/>
    <property type="evidence" value="ECO:0007669"/>
    <property type="project" value="TreeGrafter"/>
</dbReference>
<dbReference type="Proteomes" id="UP000189911">
    <property type="component" value="Chromosome H"/>
</dbReference>
<dbReference type="Pfam" id="PF11969">
    <property type="entry name" value="DcpS_C"/>
    <property type="match status" value="1"/>
</dbReference>
<dbReference type="GO" id="GO:0005634">
    <property type="term" value="C:nucleus"/>
    <property type="evidence" value="ECO:0007669"/>
    <property type="project" value="TreeGrafter"/>
</dbReference>
<dbReference type="GO" id="GO:0000012">
    <property type="term" value="P:single strand break repair"/>
    <property type="evidence" value="ECO:0007669"/>
    <property type="project" value="TreeGrafter"/>
</dbReference>
<sequence>MSFRDALKSYILTPEEHSEDVIFHDSQVVIIKDRFPKSKRHLLVLPRDLKFTKTKPWALSVEERENLQQYIDLALDHIFQSFTKEHKWRPTKSMPFETEAQYQNRQFFVSKFTQVGVHCVPSLNNLHIHVMTQDFHSDRLKNKKHFNSFTTEFFVKWEELPLVSVDTKHMENNVIKKSDLVCPYCSENFKNRFSQLKLHLDHEFRERFN</sequence>
<dbReference type="GO" id="GO:1990165">
    <property type="term" value="F:single-strand break-containing DNA binding"/>
    <property type="evidence" value="ECO:0007669"/>
    <property type="project" value="TreeGrafter"/>
</dbReference>
<dbReference type="Gene3D" id="3.30.428.10">
    <property type="entry name" value="HIT-like"/>
    <property type="match status" value="1"/>
</dbReference>
<dbReference type="GO" id="GO:0003725">
    <property type="term" value="F:double-stranded RNA binding"/>
    <property type="evidence" value="ECO:0007669"/>
    <property type="project" value="TreeGrafter"/>
</dbReference>
<proteinExistence type="predicted"/>
<protein>
    <submittedName>
        <fullName evidence="2">LANO_0H16512g1_1</fullName>
    </submittedName>
</protein>
<gene>
    <name evidence="2" type="ORF">LANO_0H16512G</name>
</gene>
<dbReference type="GO" id="GO:0003697">
    <property type="term" value="F:single-stranded DNA binding"/>
    <property type="evidence" value="ECO:0007669"/>
    <property type="project" value="TreeGrafter"/>
</dbReference>
<dbReference type="InterPro" id="IPR032566">
    <property type="entry name" value="Znf-C2HE"/>
</dbReference>
<dbReference type="EMBL" id="LT598447">
    <property type="protein sequence ID" value="SCV05848.1"/>
    <property type="molecule type" value="Genomic_DNA"/>
</dbReference>
<evidence type="ECO:0000259" key="1">
    <source>
        <dbReference type="Pfam" id="PF16278"/>
    </source>
</evidence>
<accession>A0A1G4KMS0</accession>